<evidence type="ECO:0000256" key="4">
    <source>
        <dbReference type="ARBA" id="ARBA00022824"/>
    </source>
</evidence>
<feature type="transmembrane region" description="Helical" evidence="8">
    <location>
        <begin position="12"/>
        <end position="33"/>
    </location>
</feature>
<proteinExistence type="inferred from homology"/>
<gene>
    <name evidence="9" type="ORF">LOTGIDRAFT_184623</name>
</gene>
<evidence type="ECO:0000256" key="8">
    <source>
        <dbReference type="SAM" id="Phobius"/>
    </source>
</evidence>
<dbReference type="Proteomes" id="UP000030746">
    <property type="component" value="Unassembled WGS sequence"/>
</dbReference>
<organism evidence="9 10">
    <name type="scientific">Lottia gigantea</name>
    <name type="common">Giant owl limpet</name>
    <dbReference type="NCBI Taxonomy" id="225164"/>
    <lineage>
        <taxon>Eukaryota</taxon>
        <taxon>Metazoa</taxon>
        <taxon>Spiralia</taxon>
        <taxon>Lophotrochozoa</taxon>
        <taxon>Mollusca</taxon>
        <taxon>Gastropoda</taxon>
        <taxon>Patellogastropoda</taxon>
        <taxon>Lottioidea</taxon>
        <taxon>Lottiidae</taxon>
        <taxon>Lottia</taxon>
    </lineage>
</organism>
<feature type="transmembrane region" description="Helical" evidence="8">
    <location>
        <begin position="154"/>
        <end position="173"/>
    </location>
</feature>
<dbReference type="CTD" id="20244612"/>
<evidence type="ECO:0000256" key="3">
    <source>
        <dbReference type="ARBA" id="ARBA00022801"/>
    </source>
</evidence>
<keyword evidence="5 8" id="KW-1133">Transmembrane helix</keyword>
<feature type="transmembrane region" description="Helical" evidence="8">
    <location>
        <begin position="253"/>
        <end position="271"/>
    </location>
</feature>
<protein>
    <recommendedName>
        <fullName evidence="11">FIT family protein</fullName>
    </recommendedName>
</protein>
<sequence>MKNRGKKPIAEPIHIGHFIMIVIMKLCRTVLLIDTSVKIGLYLMVVLIGSVICDLHAMPRGFFSDKKNFLNVYFIKLGWGWTLSLIGPFIFMTSFVYCCGNLNQVRRHVMRLAVGTVWWYVCTSFFVYVNKNVGVCTLSNLKDSKSCLEAGKSWLGFDISGHVFLMIHSLLIISEEMKCFKDWTKLKLSLDDENLTQRKNLSASEISQAKTSHKQLTPLIQINVVFITLLSLLFEFMLLITIIYRFHTLSQKVFAAFIAVGFWFVDYRMLFRTKIDIMPCLPGECTLNYYKYDI</sequence>
<dbReference type="GO" id="GO:0008654">
    <property type="term" value="P:phospholipid biosynthetic process"/>
    <property type="evidence" value="ECO:0007669"/>
    <property type="project" value="TreeGrafter"/>
</dbReference>
<reference evidence="9 10" key="1">
    <citation type="journal article" date="2013" name="Nature">
        <title>Insights into bilaterian evolution from three spiralian genomes.</title>
        <authorList>
            <person name="Simakov O."/>
            <person name="Marletaz F."/>
            <person name="Cho S.J."/>
            <person name="Edsinger-Gonzales E."/>
            <person name="Havlak P."/>
            <person name="Hellsten U."/>
            <person name="Kuo D.H."/>
            <person name="Larsson T."/>
            <person name="Lv J."/>
            <person name="Arendt D."/>
            <person name="Savage R."/>
            <person name="Osoegawa K."/>
            <person name="de Jong P."/>
            <person name="Grimwood J."/>
            <person name="Chapman J.A."/>
            <person name="Shapiro H."/>
            <person name="Aerts A."/>
            <person name="Otillar R.P."/>
            <person name="Terry A.Y."/>
            <person name="Boore J.L."/>
            <person name="Grigoriev I.V."/>
            <person name="Lindberg D.R."/>
            <person name="Seaver E.C."/>
            <person name="Weisblat D.A."/>
            <person name="Putnam N.H."/>
            <person name="Rokhsar D.S."/>
        </authorList>
    </citation>
    <scope>NUCLEOTIDE SEQUENCE [LARGE SCALE GENOMIC DNA]</scope>
</reference>
<feature type="transmembrane region" description="Helical" evidence="8">
    <location>
        <begin position="78"/>
        <end position="97"/>
    </location>
</feature>
<dbReference type="GO" id="GO:0005789">
    <property type="term" value="C:endoplasmic reticulum membrane"/>
    <property type="evidence" value="ECO:0007669"/>
    <property type="project" value="UniProtKB-SubCell"/>
</dbReference>
<dbReference type="GO" id="GO:0019915">
    <property type="term" value="P:lipid storage"/>
    <property type="evidence" value="ECO:0007669"/>
    <property type="project" value="InterPro"/>
</dbReference>
<dbReference type="GO" id="GO:0034389">
    <property type="term" value="P:lipid droplet organization"/>
    <property type="evidence" value="ECO:0007669"/>
    <property type="project" value="InterPro"/>
</dbReference>
<keyword evidence="10" id="KW-1185">Reference proteome</keyword>
<dbReference type="STRING" id="225164.V3YXL6"/>
<dbReference type="RefSeq" id="XP_009066614.1">
    <property type="nucleotide sequence ID" value="XM_009068366.1"/>
</dbReference>
<evidence type="ECO:0008006" key="11">
    <source>
        <dbReference type="Google" id="ProtNLM"/>
    </source>
</evidence>
<dbReference type="GO" id="GO:0010945">
    <property type="term" value="F:coenzyme A diphosphatase activity"/>
    <property type="evidence" value="ECO:0007669"/>
    <property type="project" value="InterPro"/>
</dbReference>
<dbReference type="OMA" id="TYRFWYL"/>
<keyword evidence="7 8" id="KW-0472">Membrane</keyword>
<dbReference type="Pfam" id="PF10261">
    <property type="entry name" value="FIT"/>
    <property type="match status" value="2"/>
</dbReference>
<dbReference type="AlphaFoldDB" id="V3YXL6"/>
<evidence type="ECO:0000256" key="5">
    <source>
        <dbReference type="ARBA" id="ARBA00022989"/>
    </source>
</evidence>
<keyword evidence="2 8" id="KW-0812">Transmembrane</keyword>
<dbReference type="HAMAP" id="MF_03230">
    <property type="entry name" value="FITM2"/>
    <property type="match status" value="1"/>
</dbReference>
<evidence type="ECO:0000313" key="10">
    <source>
        <dbReference type="Proteomes" id="UP000030746"/>
    </source>
</evidence>
<feature type="transmembrane region" description="Helical" evidence="8">
    <location>
        <begin position="40"/>
        <end position="58"/>
    </location>
</feature>
<dbReference type="InterPro" id="IPR019388">
    <property type="entry name" value="FIT"/>
</dbReference>
<evidence type="ECO:0000313" key="9">
    <source>
        <dbReference type="EMBL" id="ESO82823.1"/>
    </source>
</evidence>
<feature type="transmembrane region" description="Helical" evidence="8">
    <location>
        <begin position="224"/>
        <end position="247"/>
    </location>
</feature>
<evidence type="ECO:0000256" key="6">
    <source>
        <dbReference type="ARBA" id="ARBA00023098"/>
    </source>
</evidence>
<dbReference type="PANTHER" id="PTHR23129">
    <property type="entry name" value="ACYL-COENZYME A DIPHOSPHATASE FITM2"/>
    <property type="match status" value="1"/>
</dbReference>
<dbReference type="HOGENOM" id="CLU_049499_0_0_1"/>
<evidence type="ECO:0000256" key="1">
    <source>
        <dbReference type="ARBA" id="ARBA00004477"/>
    </source>
</evidence>
<keyword evidence="4" id="KW-0256">Endoplasmic reticulum</keyword>
<keyword evidence="6" id="KW-0443">Lipid metabolism</keyword>
<feature type="transmembrane region" description="Helical" evidence="8">
    <location>
        <begin position="109"/>
        <end position="129"/>
    </location>
</feature>
<dbReference type="EMBL" id="KB203854">
    <property type="protein sequence ID" value="ESO82823.1"/>
    <property type="molecule type" value="Genomic_DNA"/>
</dbReference>
<keyword evidence="3" id="KW-0378">Hydrolase</keyword>
<accession>V3YXL6</accession>
<comment type="subcellular location">
    <subcellularLocation>
        <location evidence="1">Endoplasmic reticulum membrane</location>
        <topology evidence="1">Multi-pass membrane protein</topology>
    </subcellularLocation>
</comment>
<dbReference type="KEGG" id="lgi:LOTGIDRAFT_184623"/>
<dbReference type="OrthoDB" id="5579088at2759"/>
<evidence type="ECO:0000256" key="2">
    <source>
        <dbReference type="ARBA" id="ARBA00022692"/>
    </source>
</evidence>
<dbReference type="InterPro" id="IPR046401">
    <property type="entry name" value="FITM1/2"/>
</dbReference>
<name>V3YXL6_LOTGI</name>
<evidence type="ECO:0000256" key="7">
    <source>
        <dbReference type="ARBA" id="ARBA00023136"/>
    </source>
</evidence>
<dbReference type="GeneID" id="20244612"/>
<dbReference type="PANTHER" id="PTHR23129:SF0">
    <property type="entry name" value="ACYL-COENZYME A DIPHOSPHATASE FITM2"/>
    <property type="match status" value="1"/>
</dbReference>